<dbReference type="RefSeq" id="WP_084086722.1">
    <property type="nucleotide sequence ID" value="NZ_BJYH01000037.1"/>
</dbReference>
<sequence length="75" mass="7976">MKKRVKLVSNLEHKSILKETIQSSGTEKMDLYKAVFGGKGITNPGTGIGLDNCNVAVEGGGGSAAYSKYDPFLRV</sequence>
<dbReference type="Proteomes" id="UP001184861">
    <property type="component" value="Unassembled WGS sequence"/>
</dbReference>
<accession>A0AAE3Y9Q8</accession>
<evidence type="ECO:0000313" key="3">
    <source>
        <dbReference type="Proteomes" id="UP000256491"/>
    </source>
</evidence>
<dbReference type="EMBL" id="QNUF01000028">
    <property type="protein sequence ID" value="REC72380.1"/>
    <property type="molecule type" value="Genomic_DNA"/>
</dbReference>
<reference evidence="2" key="2">
    <citation type="submission" date="2018-06" db="EMBL/GenBank/DDBJ databases">
        <authorList>
            <person name="Newman J.D."/>
            <person name="Hugo C.J."/>
            <person name="Kriek I.-M."/>
            <person name="Nel L."/>
        </authorList>
    </citation>
    <scope>NUCLEOTIDE SEQUENCE</scope>
    <source>
        <strain evidence="2">KCTC 22548</strain>
    </source>
</reference>
<reference evidence="1" key="3">
    <citation type="submission" date="2023-07" db="EMBL/GenBank/DDBJ databases">
        <title>Sorghum-associated microbial communities from plants grown in Nebraska, USA.</title>
        <authorList>
            <person name="Schachtman D."/>
        </authorList>
    </citation>
    <scope>NUCLEOTIDE SEQUENCE</scope>
    <source>
        <strain evidence="1">DS2360</strain>
    </source>
</reference>
<evidence type="ECO:0000313" key="4">
    <source>
        <dbReference type="Proteomes" id="UP001184861"/>
    </source>
</evidence>
<gene>
    <name evidence="2" type="ORF">DRF57_19225</name>
    <name evidence="1" type="ORF">J2787_003552</name>
</gene>
<dbReference type="AlphaFoldDB" id="A0AAE3Y9Q8"/>
<proteinExistence type="predicted"/>
<protein>
    <submittedName>
        <fullName evidence="1">Uncharacterized protein</fullName>
    </submittedName>
</protein>
<evidence type="ECO:0000313" key="1">
    <source>
        <dbReference type="EMBL" id="MDR6528133.1"/>
    </source>
</evidence>
<comment type="caution">
    <text evidence="1">The sequence shown here is derived from an EMBL/GenBank/DDBJ whole genome shotgun (WGS) entry which is preliminary data.</text>
</comment>
<name>A0AAE3Y9Q8_9FLAO</name>
<keyword evidence="3" id="KW-1185">Reference proteome</keyword>
<dbReference type="EMBL" id="JAVDQY010000004">
    <property type="protein sequence ID" value="MDR6528133.1"/>
    <property type="molecule type" value="Genomic_DNA"/>
</dbReference>
<reference evidence="2 3" key="1">
    <citation type="journal article" date="2010" name="Syst. Appl. Microbiol.">
        <title>Four new species of Chryseobacterium from the rhizosphere of coastal sand dune plants, Chryseobacterium elymi sp. nov., Chryseobacterium hagamense sp. nov., Chryseobacterium lathyri sp. nov. and Chryseobacterium rhizosphaerae sp. nov.</title>
        <authorList>
            <person name="Cho S.H."/>
            <person name="Lee K.S."/>
            <person name="Shin D.S."/>
            <person name="Han J.H."/>
            <person name="Park K.S."/>
            <person name="Lee C.H."/>
            <person name="Park K.H."/>
            <person name="Kim S.B."/>
        </authorList>
    </citation>
    <scope>NUCLEOTIDE SEQUENCE [LARGE SCALE GENOMIC DNA]</scope>
    <source>
        <strain evidence="2 3">KCTC 22548</strain>
    </source>
</reference>
<dbReference type="Proteomes" id="UP000256491">
    <property type="component" value="Unassembled WGS sequence"/>
</dbReference>
<organism evidence="1 4">
    <name type="scientific">Chryseobacterium rhizosphaerae</name>
    <dbReference type="NCBI Taxonomy" id="395937"/>
    <lineage>
        <taxon>Bacteria</taxon>
        <taxon>Pseudomonadati</taxon>
        <taxon>Bacteroidota</taxon>
        <taxon>Flavobacteriia</taxon>
        <taxon>Flavobacteriales</taxon>
        <taxon>Weeksellaceae</taxon>
        <taxon>Chryseobacterium group</taxon>
        <taxon>Chryseobacterium</taxon>
    </lineage>
</organism>
<evidence type="ECO:0000313" key="2">
    <source>
        <dbReference type="EMBL" id="REC72380.1"/>
    </source>
</evidence>